<reference evidence="3 4" key="1">
    <citation type="submission" date="2018-10" db="EMBL/GenBank/DDBJ databases">
        <authorList>
            <person name="Li J."/>
        </authorList>
    </citation>
    <scope>NUCLEOTIDE SEQUENCE [LARGE SCALE GENOMIC DNA]</scope>
    <source>
        <strain evidence="3 4">JCM 30549</strain>
    </source>
</reference>
<dbReference type="PANTHER" id="PTHR47992">
    <property type="entry name" value="PROTEIN PHOSPHATASE"/>
    <property type="match status" value="1"/>
</dbReference>
<gene>
    <name evidence="3" type="ORF">D9V30_12970</name>
</gene>
<dbReference type="Pfam" id="PF13672">
    <property type="entry name" value="PP2C_2"/>
    <property type="match status" value="1"/>
</dbReference>
<dbReference type="SMART" id="SM00332">
    <property type="entry name" value="PP2Cc"/>
    <property type="match status" value="1"/>
</dbReference>
<dbReference type="SMART" id="SM00331">
    <property type="entry name" value="PP2C_SIG"/>
    <property type="match status" value="1"/>
</dbReference>
<name>A0A3L6ZIB1_9MICO</name>
<protein>
    <submittedName>
        <fullName evidence="3">Serine/threonine-protein phosphatase</fullName>
    </submittedName>
</protein>
<comment type="caution">
    <text evidence="3">The sequence shown here is derived from an EMBL/GenBank/DDBJ whole genome shotgun (WGS) entry which is preliminary data.</text>
</comment>
<keyword evidence="1" id="KW-0472">Membrane</keyword>
<accession>A0A3L6ZIB1</accession>
<keyword evidence="1" id="KW-1133">Transmembrane helix</keyword>
<dbReference type="Gene3D" id="3.60.40.10">
    <property type="entry name" value="PPM-type phosphatase domain"/>
    <property type="match status" value="1"/>
</dbReference>
<evidence type="ECO:0000259" key="2">
    <source>
        <dbReference type="PROSITE" id="PS51746"/>
    </source>
</evidence>
<evidence type="ECO:0000313" key="4">
    <source>
        <dbReference type="Proteomes" id="UP000275395"/>
    </source>
</evidence>
<dbReference type="RefSeq" id="WP_087137034.1">
    <property type="nucleotide sequence ID" value="NZ_JBQDRQ010000022.1"/>
</dbReference>
<feature type="domain" description="PPM-type phosphatase" evidence="2">
    <location>
        <begin position="4"/>
        <end position="239"/>
    </location>
</feature>
<dbReference type="PROSITE" id="PS51746">
    <property type="entry name" value="PPM_2"/>
    <property type="match status" value="1"/>
</dbReference>
<sequence>MAHFSSSAAVSHVGRVRANNQDSGYAGHHLFVVADGMGGHAGGDVASAIALKRIIEADVEYSSAEEAEIALQTAIIAANTRLADTVVDHPELMGMGTTVDAIAVVGDRVAIAHIGDSRIYLYRDGEISQITTDHTFVQKLVDAGRITPEEALVHPRRSVLMRVLGDVDAHPEIDTLILGTKPGDRWLLCSDGLSGVVTDQTMLRALASDEPAARVGDRLLKDALDHGAPDNVTIVIYDVGEEEPDQAPIGSVVGSAARPIAFEAEKAPAARTGLLPAFRLRSAKTAALGPSHFEPENDGYYDELIEEDARRVKRRRITWAVGGVVAVLAIVLVALLGYAWTQSRYFVTADPSEQTVMIYRGIQQDLGPVTLSSEYQDTEVPLADLSTYDRQQVVSSISVGSLAEAQDVVSRLRMTAGGEE</sequence>
<dbReference type="CDD" id="cd00143">
    <property type="entry name" value="PP2Cc"/>
    <property type="match status" value="1"/>
</dbReference>
<evidence type="ECO:0000256" key="1">
    <source>
        <dbReference type="SAM" id="Phobius"/>
    </source>
</evidence>
<proteinExistence type="predicted"/>
<evidence type="ECO:0000313" key="3">
    <source>
        <dbReference type="EMBL" id="RLP67720.1"/>
    </source>
</evidence>
<dbReference type="AlphaFoldDB" id="A0A3L6ZIB1"/>
<dbReference type="InterPro" id="IPR015655">
    <property type="entry name" value="PP2C"/>
</dbReference>
<dbReference type="InterPro" id="IPR001932">
    <property type="entry name" value="PPM-type_phosphatase-like_dom"/>
</dbReference>
<dbReference type="GO" id="GO:0004722">
    <property type="term" value="F:protein serine/threonine phosphatase activity"/>
    <property type="evidence" value="ECO:0007669"/>
    <property type="project" value="InterPro"/>
</dbReference>
<keyword evidence="1" id="KW-0812">Transmembrane</keyword>
<dbReference type="SUPFAM" id="SSF81606">
    <property type="entry name" value="PP2C-like"/>
    <property type="match status" value="1"/>
</dbReference>
<dbReference type="InterPro" id="IPR036457">
    <property type="entry name" value="PPM-type-like_dom_sf"/>
</dbReference>
<dbReference type="EMBL" id="RCUW01000016">
    <property type="protein sequence ID" value="RLP67720.1"/>
    <property type="molecule type" value="Genomic_DNA"/>
</dbReference>
<feature type="transmembrane region" description="Helical" evidence="1">
    <location>
        <begin position="317"/>
        <end position="340"/>
    </location>
</feature>
<dbReference type="Proteomes" id="UP000275395">
    <property type="component" value="Unassembled WGS sequence"/>
</dbReference>
<organism evidence="3 4">
    <name type="scientific">Mycetocola reblochoni</name>
    <dbReference type="NCBI Taxonomy" id="331618"/>
    <lineage>
        <taxon>Bacteria</taxon>
        <taxon>Bacillati</taxon>
        <taxon>Actinomycetota</taxon>
        <taxon>Actinomycetes</taxon>
        <taxon>Micrococcales</taxon>
        <taxon>Microbacteriaceae</taxon>
        <taxon>Mycetocola</taxon>
    </lineage>
</organism>